<keyword evidence="3" id="KW-0418">Kinase</keyword>
<dbReference type="Pfam" id="PF01121">
    <property type="entry name" value="CoaE"/>
    <property type="match status" value="1"/>
</dbReference>
<dbReference type="OrthoDB" id="9812943at2"/>
<comment type="catalytic activity">
    <reaction evidence="3">
        <text>3'-dephospho-CoA + ATP = ADP + CoA + H(+)</text>
        <dbReference type="Rhea" id="RHEA:18245"/>
        <dbReference type="ChEBI" id="CHEBI:15378"/>
        <dbReference type="ChEBI" id="CHEBI:30616"/>
        <dbReference type="ChEBI" id="CHEBI:57287"/>
        <dbReference type="ChEBI" id="CHEBI:57328"/>
        <dbReference type="ChEBI" id="CHEBI:456216"/>
        <dbReference type="EC" id="2.7.1.24"/>
    </reaction>
</comment>
<dbReference type="Proteomes" id="UP000029579">
    <property type="component" value="Unassembled WGS sequence"/>
</dbReference>
<dbReference type="GO" id="GO:0005737">
    <property type="term" value="C:cytoplasm"/>
    <property type="evidence" value="ECO:0007669"/>
    <property type="project" value="UniProtKB-SubCell"/>
</dbReference>
<comment type="function">
    <text evidence="3">Catalyzes the phosphorylation of the 3'-hydroxyl group of dephosphocoenzyme A to form coenzyme A.</text>
</comment>
<keyword evidence="1 3" id="KW-0547">Nucleotide-binding</keyword>
<dbReference type="EMBL" id="JRMW01000038">
    <property type="protein sequence ID" value="KGF03579.1"/>
    <property type="molecule type" value="Genomic_DNA"/>
</dbReference>
<dbReference type="RefSeq" id="WP_037328335.1">
    <property type="nucleotide sequence ID" value="NZ_JRMW01000038.1"/>
</dbReference>
<organism evidence="5 6">
    <name type="scientific">Anaerococcus lactolyticus S7-1-13</name>
    <dbReference type="NCBI Taxonomy" id="1284686"/>
    <lineage>
        <taxon>Bacteria</taxon>
        <taxon>Bacillati</taxon>
        <taxon>Bacillota</taxon>
        <taxon>Tissierellia</taxon>
        <taxon>Tissierellales</taxon>
        <taxon>Peptoniphilaceae</taxon>
        <taxon>Anaerococcus</taxon>
    </lineage>
</organism>
<evidence type="ECO:0000313" key="6">
    <source>
        <dbReference type="Proteomes" id="UP000029579"/>
    </source>
</evidence>
<comment type="similarity">
    <text evidence="3">Belongs to the CoaE family.</text>
</comment>
<evidence type="ECO:0000256" key="1">
    <source>
        <dbReference type="ARBA" id="ARBA00022741"/>
    </source>
</evidence>
<dbReference type="PANTHER" id="PTHR10695:SF46">
    <property type="entry name" value="BIFUNCTIONAL COENZYME A SYNTHASE-RELATED"/>
    <property type="match status" value="1"/>
</dbReference>
<feature type="binding site" evidence="3">
    <location>
        <begin position="13"/>
        <end position="18"/>
    </location>
    <ligand>
        <name>ATP</name>
        <dbReference type="ChEBI" id="CHEBI:30616"/>
    </ligand>
</feature>
<name>A0A095Z501_9FIRM</name>
<evidence type="ECO:0000313" key="5">
    <source>
        <dbReference type="EMBL" id="KGF03579.1"/>
    </source>
</evidence>
<dbReference type="HAMAP" id="MF_00376">
    <property type="entry name" value="Dephospho_CoA_kinase"/>
    <property type="match status" value="1"/>
</dbReference>
<reference evidence="5 6" key="1">
    <citation type="submission" date="2014-07" db="EMBL/GenBank/DDBJ databases">
        <authorList>
            <person name="McCorrison J."/>
            <person name="Sanka R."/>
            <person name="Torralba M."/>
            <person name="Gillis M."/>
            <person name="Haft D.H."/>
            <person name="Methe B."/>
            <person name="Sutton G."/>
            <person name="Nelson K.E."/>
        </authorList>
    </citation>
    <scope>NUCLEOTIDE SEQUENCE [LARGE SCALE GENOMIC DNA]</scope>
    <source>
        <strain evidence="5 6">S7-1-13</strain>
    </source>
</reference>
<comment type="pathway">
    <text evidence="3">Cofactor biosynthesis; coenzyme A biosynthesis; CoA from (R)-pantothenate: step 5/5.</text>
</comment>
<dbReference type="EC" id="2.7.1.24" evidence="3 4"/>
<evidence type="ECO:0000256" key="3">
    <source>
        <dbReference type="HAMAP-Rule" id="MF_00376"/>
    </source>
</evidence>
<dbReference type="GO" id="GO:0005524">
    <property type="term" value="F:ATP binding"/>
    <property type="evidence" value="ECO:0007669"/>
    <property type="project" value="UniProtKB-UniRule"/>
</dbReference>
<keyword evidence="2 3" id="KW-0067">ATP-binding</keyword>
<sequence>MNPNKIVITGTIGSGKSAVSEIVKDLGFKVISADEVNKKLLEEGGQNYEAIKADPFFRKAFDGNILDKKHLAKMIFSAPDLMKRLNSLTHPIIAREIENEIDRIGEKNIFIEIPLFYQMTVRFPADLVLFVEADKNIQAQRLAKRDDIGGFYAESKIRNQEALMGPRYANEIVIKNNTSLEDLRENVKKILRMEKIYESN</sequence>
<dbReference type="PROSITE" id="PS51219">
    <property type="entry name" value="DPCK"/>
    <property type="match status" value="1"/>
</dbReference>
<keyword evidence="3" id="KW-0963">Cytoplasm</keyword>
<dbReference type="InterPro" id="IPR001977">
    <property type="entry name" value="Depp_CoAkinase"/>
</dbReference>
<dbReference type="NCBIfam" id="TIGR00152">
    <property type="entry name" value="dephospho-CoA kinase"/>
    <property type="match status" value="1"/>
</dbReference>
<keyword evidence="3" id="KW-0808">Transferase</keyword>
<dbReference type="InterPro" id="IPR027417">
    <property type="entry name" value="P-loop_NTPase"/>
</dbReference>
<accession>A0A095Z501</accession>
<keyword evidence="3" id="KW-0173">Coenzyme A biosynthesis</keyword>
<dbReference type="GO" id="GO:0004140">
    <property type="term" value="F:dephospho-CoA kinase activity"/>
    <property type="evidence" value="ECO:0007669"/>
    <property type="project" value="UniProtKB-UniRule"/>
</dbReference>
<dbReference type="AlphaFoldDB" id="A0A095Z501"/>
<dbReference type="UniPathway" id="UPA00241">
    <property type="reaction ID" value="UER00356"/>
</dbReference>
<proteinExistence type="inferred from homology"/>
<dbReference type="PANTHER" id="PTHR10695">
    <property type="entry name" value="DEPHOSPHO-COA KINASE-RELATED"/>
    <property type="match status" value="1"/>
</dbReference>
<comment type="subcellular location">
    <subcellularLocation>
        <location evidence="3">Cytoplasm</location>
    </subcellularLocation>
</comment>
<evidence type="ECO:0000256" key="4">
    <source>
        <dbReference type="NCBIfam" id="TIGR00152"/>
    </source>
</evidence>
<comment type="caution">
    <text evidence="5">The sequence shown here is derived from an EMBL/GenBank/DDBJ whole genome shotgun (WGS) entry which is preliminary data.</text>
</comment>
<dbReference type="CDD" id="cd02022">
    <property type="entry name" value="DPCK"/>
    <property type="match status" value="1"/>
</dbReference>
<protein>
    <recommendedName>
        <fullName evidence="3 4">Dephospho-CoA kinase</fullName>
        <ecNumber evidence="3 4">2.7.1.24</ecNumber>
    </recommendedName>
    <alternativeName>
        <fullName evidence="3">Dephosphocoenzyme A kinase</fullName>
    </alternativeName>
</protein>
<dbReference type="SUPFAM" id="SSF52540">
    <property type="entry name" value="P-loop containing nucleoside triphosphate hydrolases"/>
    <property type="match status" value="1"/>
</dbReference>
<dbReference type="GO" id="GO:0015937">
    <property type="term" value="P:coenzyme A biosynthetic process"/>
    <property type="evidence" value="ECO:0007669"/>
    <property type="project" value="UniProtKB-UniRule"/>
</dbReference>
<gene>
    <name evidence="3" type="primary">coaE</name>
    <name evidence="5" type="ORF">HMPREF1630_07190</name>
</gene>
<dbReference type="Gene3D" id="3.40.50.300">
    <property type="entry name" value="P-loop containing nucleotide triphosphate hydrolases"/>
    <property type="match status" value="1"/>
</dbReference>
<dbReference type="eggNOG" id="COG0237">
    <property type="taxonomic scope" value="Bacteria"/>
</dbReference>
<evidence type="ECO:0000256" key="2">
    <source>
        <dbReference type="ARBA" id="ARBA00022840"/>
    </source>
</evidence>